<evidence type="ECO:0000256" key="2">
    <source>
        <dbReference type="ARBA" id="ARBA00008537"/>
    </source>
</evidence>
<dbReference type="Pfam" id="PF07690">
    <property type="entry name" value="MFS_1"/>
    <property type="match status" value="1"/>
</dbReference>
<feature type="transmembrane region" description="Helical" evidence="8">
    <location>
        <begin position="103"/>
        <end position="125"/>
    </location>
</feature>
<feature type="transmembrane region" description="Helical" evidence="8">
    <location>
        <begin position="270"/>
        <end position="290"/>
    </location>
</feature>
<evidence type="ECO:0000313" key="10">
    <source>
        <dbReference type="EMBL" id="MBA4541520.1"/>
    </source>
</evidence>
<dbReference type="GO" id="GO:0005886">
    <property type="term" value="C:plasma membrane"/>
    <property type="evidence" value="ECO:0007669"/>
    <property type="project" value="UniProtKB-SubCell"/>
</dbReference>
<proteinExistence type="inferred from homology"/>
<evidence type="ECO:0000313" key="11">
    <source>
        <dbReference type="Proteomes" id="UP000530514"/>
    </source>
</evidence>
<comment type="caution">
    <text evidence="10">The sequence shown here is derived from an EMBL/GenBank/DDBJ whole genome shotgun (WGS) entry which is preliminary data.</text>
</comment>
<evidence type="ECO:0000256" key="6">
    <source>
        <dbReference type="ARBA" id="ARBA00022989"/>
    </source>
</evidence>
<dbReference type="PANTHER" id="PTHR42718:SF9">
    <property type="entry name" value="MAJOR FACILITATOR SUPERFAMILY MULTIDRUG TRANSPORTER MFSC"/>
    <property type="match status" value="1"/>
</dbReference>
<dbReference type="InterPro" id="IPR004638">
    <property type="entry name" value="EmrB-like"/>
</dbReference>
<accession>A0A7W1X7L2</accession>
<keyword evidence="3" id="KW-0813">Transport</keyword>
<keyword evidence="5 8" id="KW-0812">Transmembrane</keyword>
<keyword evidence="7 8" id="KW-0472">Membrane</keyword>
<feature type="transmembrane region" description="Helical" evidence="8">
    <location>
        <begin position="358"/>
        <end position="381"/>
    </location>
</feature>
<dbReference type="Gene3D" id="1.20.1720.10">
    <property type="entry name" value="Multidrug resistance protein D"/>
    <property type="match status" value="1"/>
</dbReference>
<feature type="domain" description="Major facilitator superfamily (MFS) profile" evidence="9">
    <location>
        <begin position="12"/>
        <end position="505"/>
    </location>
</feature>
<dbReference type="Proteomes" id="UP000530514">
    <property type="component" value="Unassembled WGS sequence"/>
</dbReference>
<feature type="transmembrane region" description="Helical" evidence="8">
    <location>
        <begin position="296"/>
        <end position="316"/>
    </location>
</feature>
<evidence type="ECO:0000256" key="7">
    <source>
        <dbReference type="ARBA" id="ARBA00023136"/>
    </source>
</evidence>
<comment type="similarity">
    <text evidence="2">Belongs to the major facilitator superfamily. EmrB family.</text>
</comment>
<evidence type="ECO:0000256" key="5">
    <source>
        <dbReference type="ARBA" id="ARBA00022692"/>
    </source>
</evidence>
<dbReference type="GO" id="GO:0022857">
    <property type="term" value="F:transmembrane transporter activity"/>
    <property type="evidence" value="ECO:0007669"/>
    <property type="project" value="InterPro"/>
</dbReference>
<protein>
    <submittedName>
        <fullName evidence="10">DHA2 family efflux MFS transporter permease subunit</fullName>
    </submittedName>
</protein>
<feature type="transmembrane region" description="Helical" evidence="8">
    <location>
        <begin position="197"/>
        <end position="217"/>
    </location>
</feature>
<dbReference type="PRINTS" id="PR01036">
    <property type="entry name" value="TCRTETB"/>
</dbReference>
<comment type="subcellular location">
    <subcellularLocation>
        <location evidence="1">Cell membrane</location>
        <topology evidence="1">Multi-pass membrane protein</topology>
    </subcellularLocation>
</comment>
<keyword evidence="11" id="KW-1185">Reference proteome</keyword>
<dbReference type="OrthoDB" id="146256at2"/>
<evidence type="ECO:0000259" key="9">
    <source>
        <dbReference type="PROSITE" id="PS50850"/>
    </source>
</evidence>
<feature type="transmembrane region" description="Helical" evidence="8">
    <location>
        <begin position="78"/>
        <end position="97"/>
    </location>
</feature>
<feature type="transmembrane region" description="Helical" evidence="8">
    <location>
        <begin position="328"/>
        <end position="346"/>
    </location>
</feature>
<feature type="transmembrane region" description="Helical" evidence="8">
    <location>
        <begin position="229"/>
        <end position="249"/>
    </location>
</feature>
<dbReference type="NCBIfam" id="TIGR00711">
    <property type="entry name" value="efflux_EmrB"/>
    <property type="match status" value="1"/>
</dbReference>
<dbReference type="SUPFAM" id="SSF103473">
    <property type="entry name" value="MFS general substrate transporter"/>
    <property type="match status" value="1"/>
</dbReference>
<dbReference type="RefSeq" id="WP_052153879.1">
    <property type="nucleotide sequence ID" value="NZ_JACEIP010000001.1"/>
</dbReference>
<dbReference type="InterPro" id="IPR011701">
    <property type="entry name" value="MFS"/>
</dbReference>
<feature type="transmembrane region" description="Helical" evidence="8">
    <location>
        <begin position="482"/>
        <end position="501"/>
    </location>
</feature>
<dbReference type="EMBL" id="JACEIP010000001">
    <property type="protein sequence ID" value="MBA4541520.1"/>
    <property type="molecule type" value="Genomic_DNA"/>
</dbReference>
<dbReference type="Gene3D" id="1.20.1250.20">
    <property type="entry name" value="MFS general substrate transporter like domains"/>
    <property type="match status" value="1"/>
</dbReference>
<keyword evidence="6 8" id="KW-1133">Transmembrane helix</keyword>
<keyword evidence="4" id="KW-1003">Cell membrane</keyword>
<dbReference type="CDD" id="cd17503">
    <property type="entry name" value="MFS_LmrB_MDR_like"/>
    <property type="match status" value="1"/>
</dbReference>
<evidence type="ECO:0000256" key="1">
    <source>
        <dbReference type="ARBA" id="ARBA00004651"/>
    </source>
</evidence>
<dbReference type="PANTHER" id="PTHR42718">
    <property type="entry name" value="MAJOR FACILITATOR SUPERFAMILY MULTIDRUG TRANSPORTER MFSC"/>
    <property type="match status" value="1"/>
</dbReference>
<feature type="transmembrane region" description="Helical" evidence="8">
    <location>
        <begin position="164"/>
        <end position="185"/>
    </location>
</feature>
<organism evidence="10 11">
    <name type="scientific">Thermoactinomyces daqus</name>
    <dbReference type="NCBI Taxonomy" id="1329516"/>
    <lineage>
        <taxon>Bacteria</taxon>
        <taxon>Bacillati</taxon>
        <taxon>Bacillota</taxon>
        <taxon>Bacilli</taxon>
        <taxon>Bacillales</taxon>
        <taxon>Thermoactinomycetaceae</taxon>
        <taxon>Thermoactinomyces</taxon>
    </lineage>
</organism>
<dbReference type="InterPro" id="IPR020846">
    <property type="entry name" value="MFS_dom"/>
</dbReference>
<feature type="transmembrane region" description="Helical" evidence="8">
    <location>
        <begin position="50"/>
        <end position="69"/>
    </location>
</feature>
<evidence type="ECO:0000256" key="8">
    <source>
        <dbReference type="SAM" id="Phobius"/>
    </source>
</evidence>
<dbReference type="PROSITE" id="PS50850">
    <property type="entry name" value="MFS"/>
    <property type="match status" value="1"/>
</dbReference>
<gene>
    <name evidence="10" type="ORF">H1164_01180</name>
</gene>
<feature type="transmembrane region" description="Helical" evidence="8">
    <location>
        <begin position="137"/>
        <end position="158"/>
    </location>
</feature>
<name>A0A7W1X7L2_9BACL</name>
<sequence>MDNADMKNRGLILATLLIAVFMAVLDSSIVNVSLPRMMQVFGVNTDEIQWVVTAYALVVGTIIPITGYLTERFGYKRIFMIALFLFTLGSLLCGLAWSNPVMVLFRIVQAIGGGALMPVVQALIFRMFPREKRGQAMGIFGIAIMFAPAIGPTLSGYITEYLNWRLIFFINVPIGVVVLFLAAAAMREMEHYTEQKFDFWGFVTSTAGFSTLLYGIGNAADKGWSDPEVMAFIGFGAVCLLFFILIEWNKKEPMLRIQVVKHGVFSLTQVVLSIASVILFVPLFLFPIFLENIMGLSAVQTGLLLLPQALVTGLMMPIAGRLYDRIGARWLAVAGFAVTAFSMYLTTSLDVNTPFSTIILWLVLRGLGISLVMMPITTAGLNAVPNELVNQATALSSTIRQVAMSFGTAWATLLYSHRIAFHAAANADQLNVFSPTGQMVFSQIQQLFMTMGQPMAEARQSAIGYLAGQIRIHSMVQGMSDVFYVTVWLAVAALILALFIAEKRPEGSQPAGSSLQETA</sequence>
<dbReference type="InterPro" id="IPR036259">
    <property type="entry name" value="MFS_trans_sf"/>
</dbReference>
<evidence type="ECO:0000256" key="3">
    <source>
        <dbReference type="ARBA" id="ARBA00022448"/>
    </source>
</evidence>
<evidence type="ECO:0000256" key="4">
    <source>
        <dbReference type="ARBA" id="ARBA00022475"/>
    </source>
</evidence>
<reference evidence="10 11" key="1">
    <citation type="submission" date="2020-07" db="EMBL/GenBank/DDBJ databases">
        <authorList>
            <person name="Feng H."/>
        </authorList>
    </citation>
    <scope>NUCLEOTIDE SEQUENCE [LARGE SCALE GENOMIC DNA]</scope>
    <source>
        <strain evidence="11">s-11</strain>
    </source>
</reference>
<dbReference type="AlphaFoldDB" id="A0A7W1X7L2"/>